<proteinExistence type="predicted"/>
<comment type="caution">
    <text evidence="1">The sequence shown here is derived from an EMBL/GenBank/DDBJ whole genome shotgun (WGS) entry which is preliminary data.</text>
</comment>
<keyword evidence="2" id="KW-1185">Reference proteome</keyword>
<gene>
    <name evidence="1" type="ORF">RJT34_20179</name>
</gene>
<evidence type="ECO:0000313" key="2">
    <source>
        <dbReference type="Proteomes" id="UP001359559"/>
    </source>
</evidence>
<evidence type="ECO:0000313" key="1">
    <source>
        <dbReference type="EMBL" id="KAK7285409.1"/>
    </source>
</evidence>
<dbReference type="Proteomes" id="UP001359559">
    <property type="component" value="Unassembled WGS sequence"/>
</dbReference>
<sequence>MIPYIFGKDVFLEVQAGMYPDLAGAKGKQVIQSDGDVISIIGEKTYCSRNVASNSEPLKRKSTDDICDLLVTKM</sequence>
<organism evidence="1 2">
    <name type="scientific">Clitoria ternatea</name>
    <name type="common">Butterfly pea</name>
    <dbReference type="NCBI Taxonomy" id="43366"/>
    <lineage>
        <taxon>Eukaryota</taxon>
        <taxon>Viridiplantae</taxon>
        <taxon>Streptophyta</taxon>
        <taxon>Embryophyta</taxon>
        <taxon>Tracheophyta</taxon>
        <taxon>Spermatophyta</taxon>
        <taxon>Magnoliopsida</taxon>
        <taxon>eudicotyledons</taxon>
        <taxon>Gunneridae</taxon>
        <taxon>Pentapetalae</taxon>
        <taxon>rosids</taxon>
        <taxon>fabids</taxon>
        <taxon>Fabales</taxon>
        <taxon>Fabaceae</taxon>
        <taxon>Papilionoideae</taxon>
        <taxon>50 kb inversion clade</taxon>
        <taxon>NPAAA clade</taxon>
        <taxon>indigoferoid/millettioid clade</taxon>
        <taxon>Phaseoleae</taxon>
        <taxon>Clitoria</taxon>
    </lineage>
</organism>
<name>A0AAN9P5I2_CLITE</name>
<dbReference type="AlphaFoldDB" id="A0AAN9P5I2"/>
<protein>
    <submittedName>
        <fullName evidence="1">Uncharacterized protein</fullName>
    </submittedName>
</protein>
<accession>A0AAN9P5I2</accession>
<dbReference type="EMBL" id="JAYKXN010000005">
    <property type="protein sequence ID" value="KAK7285409.1"/>
    <property type="molecule type" value="Genomic_DNA"/>
</dbReference>
<reference evidence="1 2" key="1">
    <citation type="submission" date="2024-01" db="EMBL/GenBank/DDBJ databases">
        <title>The genomes of 5 underutilized Papilionoideae crops provide insights into root nodulation and disease resistance.</title>
        <authorList>
            <person name="Yuan L."/>
        </authorList>
    </citation>
    <scope>NUCLEOTIDE SEQUENCE [LARGE SCALE GENOMIC DNA]</scope>
    <source>
        <strain evidence="1">LY-2023</strain>
        <tissue evidence="1">Leaf</tissue>
    </source>
</reference>